<keyword evidence="2" id="KW-1185">Reference proteome</keyword>
<dbReference type="RefSeq" id="WP_284310933.1">
    <property type="nucleotide sequence ID" value="NZ_BSPC01000009.1"/>
</dbReference>
<proteinExistence type="predicted"/>
<sequence>MSEWLALALNRVATKTRDIEVHDDLIESAPIVTTVAKVMSFQPPYRGPYAEALAALEAANPTDDEHRWEQAKADARAFLDQWAEEVFLLGWADLDLFGLHPTHPLARHDVMGLLWLLRGRSVVGIEAQRARLSNGGSFYRGHWPAFVN</sequence>
<evidence type="ECO:0000313" key="1">
    <source>
        <dbReference type="EMBL" id="GLS18109.1"/>
    </source>
</evidence>
<comment type="caution">
    <text evidence="1">The sequence shown here is derived from an EMBL/GenBank/DDBJ whole genome shotgun (WGS) entry which is preliminary data.</text>
</comment>
<gene>
    <name evidence="1" type="ORF">GCM10007874_11250</name>
</gene>
<reference evidence="2" key="1">
    <citation type="journal article" date="2019" name="Int. J. Syst. Evol. Microbiol.">
        <title>The Global Catalogue of Microorganisms (GCM) 10K type strain sequencing project: providing services to taxonomists for standard genome sequencing and annotation.</title>
        <authorList>
            <consortium name="The Broad Institute Genomics Platform"/>
            <consortium name="The Broad Institute Genome Sequencing Center for Infectious Disease"/>
            <person name="Wu L."/>
            <person name="Ma J."/>
        </authorList>
    </citation>
    <scope>NUCLEOTIDE SEQUENCE [LARGE SCALE GENOMIC DNA]</scope>
    <source>
        <strain evidence="2">NBRC 101365</strain>
    </source>
</reference>
<dbReference type="Proteomes" id="UP001156882">
    <property type="component" value="Unassembled WGS sequence"/>
</dbReference>
<dbReference type="EMBL" id="BSPC01000009">
    <property type="protein sequence ID" value="GLS18109.1"/>
    <property type="molecule type" value="Genomic_DNA"/>
</dbReference>
<accession>A0ABQ6CE98</accession>
<name>A0ABQ6CE98_9HYPH</name>
<evidence type="ECO:0000313" key="2">
    <source>
        <dbReference type="Proteomes" id="UP001156882"/>
    </source>
</evidence>
<organism evidence="1 2">
    <name type="scientific">Labrys miyagiensis</name>
    <dbReference type="NCBI Taxonomy" id="346912"/>
    <lineage>
        <taxon>Bacteria</taxon>
        <taxon>Pseudomonadati</taxon>
        <taxon>Pseudomonadota</taxon>
        <taxon>Alphaproteobacteria</taxon>
        <taxon>Hyphomicrobiales</taxon>
        <taxon>Xanthobacteraceae</taxon>
        <taxon>Labrys</taxon>
    </lineage>
</organism>
<protein>
    <submittedName>
        <fullName evidence="1">Uncharacterized protein</fullName>
    </submittedName>
</protein>